<name>A0A1M6IIC8_9FIRM</name>
<reference evidence="2" key="1">
    <citation type="submission" date="2016-11" db="EMBL/GenBank/DDBJ databases">
        <authorList>
            <person name="Varghese N."/>
            <person name="Submissions S."/>
        </authorList>
    </citation>
    <scope>NUCLEOTIDE SEQUENCE [LARGE SCALE GENOMIC DNA]</scope>
    <source>
        <strain evidence="2">DSM 17957</strain>
    </source>
</reference>
<gene>
    <name evidence="1" type="ORF">SAMN02745975_01871</name>
</gene>
<evidence type="ECO:0000313" key="2">
    <source>
        <dbReference type="Proteomes" id="UP000184536"/>
    </source>
</evidence>
<dbReference type="AlphaFoldDB" id="A0A1M6IIC8"/>
<dbReference type="EMBL" id="FQZV01000021">
    <property type="protein sequence ID" value="SHJ34156.1"/>
    <property type="molecule type" value="Genomic_DNA"/>
</dbReference>
<sequence length="186" mass="22360">MSYDKIYLEAYKYMGEKVLEEDCGLLCNSHCCRNKTETGERIGIYLMPQEFESVYQGTALEHRLKVERHSSKIYYIPPRVKFLYYFHCDKEQGCFRELRPIQCRSYPFEPHLEKGKLTLVIEKEQIHHCPLLDRLQDLRKDFIKGIYKGWEILLQIPEVRLLVEYDSQERIRCSNILHQYLIDDCL</sequence>
<protein>
    <submittedName>
        <fullName evidence="1">Uncharacterized protein</fullName>
    </submittedName>
</protein>
<dbReference type="STRING" id="1121919.SAMN02745975_01871"/>
<dbReference type="Proteomes" id="UP000184536">
    <property type="component" value="Unassembled WGS sequence"/>
</dbReference>
<keyword evidence="2" id="KW-1185">Reference proteome</keyword>
<proteinExistence type="predicted"/>
<dbReference type="OrthoDB" id="8438824at2"/>
<organism evidence="1 2">
    <name type="scientific">Geosporobacter subterraneus DSM 17957</name>
    <dbReference type="NCBI Taxonomy" id="1121919"/>
    <lineage>
        <taxon>Bacteria</taxon>
        <taxon>Bacillati</taxon>
        <taxon>Bacillota</taxon>
        <taxon>Clostridia</taxon>
        <taxon>Peptostreptococcales</taxon>
        <taxon>Thermotaleaceae</taxon>
        <taxon>Geosporobacter</taxon>
    </lineage>
</organism>
<dbReference type="RefSeq" id="WP_110941020.1">
    <property type="nucleotide sequence ID" value="NZ_FQZV01000021.1"/>
</dbReference>
<evidence type="ECO:0000313" key="1">
    <source>
        <dbReference type="EMBL" id="SHJ34156.1"/>
    </source>
</evidence>
<accession>A0A1M6IIC8</accession>